<evidence type="ECO:0000313" key="2">
    <source>
        <dbReference type="Proteomes" id="UP000887575"/>
    </source>
</evidence>
<reference evidence="3" key="1">
    <citation type="submission" date="2024-02" db="UniProtKB">
        <authorList>
            <consortium name="WormBaseParasite"/>
        </authorList>
    </citation>
    <scope>IDENTIFICATION</scope>
</reference>
<keyword evidence="1" id="KW-1133">Transmembrane helix</keyword>
<evidence type="ECO:0000313" key="3">
    <source>
        <dbReference type="WBParaSite" id="MBELARI_LOCUS20402"/>
    </source>
</evidence>
<keyword evidence="1" id="KW-0812">Transmembrane</keyword>
<sequence>MPPACGASRGALRLVRSIDELVNRTRSSKLHLDGNTMDLAAQKIMVLDMEEYMEGDRETPSTNPKIVETFEHLLPLPHHHQTGVCLSPHLTAALTSLSAFSFLLCLLLGYYILSKRRQSKDFN</sequence>
<accession>A0AAF3F3Y9</accession>
<name>A0AAF3F3Y9_9BILA</name>
<feature type="transmembrane region" description="Helical" evidence="1">
    <location>
        <begin position="90"/>
        <end position="113"/>
    </location>
</feature>
<protein>
    <submittedName>
        <fullName evidence="3">Uncharacterized protein</fullName>
    </submittedName>
</protein>
<dbReference type="AlphaFoldDB" id="A0AAF3F3Y9"/>
<dbReference type="WBParaSite" id="MBELARI_LOCUS20402">
    <property type="protein sequence ID" value="MBELARI_LOCUS20402"/>
    <property type="gene ID" value="MBELARI_LOCUS20402"/>
</dbReference>
<organism evidence="2 3">
    <name type="scientific">Mesorhabditis belari</name>
    <dbReference type="NCBI Taxonomy" id="2138241"/>
    <lineage>
        <taxon>Eukaryota</taxon>
        <taxon>Metazoa</taxon>
        <taxon>Ecdysozoa</taxon>
        <taxon>Nematoda</taxon>
        <taxon>Chromadorea</taxon>
        <taxon>Rhabditida</taxon>
        <taxon>Rhabditina</taxon>
        <taxon>Rhabditomorpha</taxon>
        <taxon>Rhabditoidea</taxon>
        <taxon>Rhabditidae</taxon>
        <taxon>Mesorhabditinae</taxon>
        <taxon>Mesorhabditis</taxon>
    </lineage>
</organism>
<keyword evidence="1" id="KW-0472">Membrane</keyword>
<evidence type="ECO:0000256" key="1">
    <source>
        <dbReference type="SAM" id="Phobius"/>
    </source>
</evidence>
<proteinExistence type="predicted"/>
<keyword evidence="2" id="KW-1185">Reference proteome</keyword>
<dbReference type="Proteomes" id="UP000887575">
    <property type="component" value="Unassembled WGS sequence"/>
</dbReference>